<dbReference type="Proteomes" id="UP000003287">
    <property type="component" value="Unassembled WGS sequence"/>
</dbReference>
<protein>
    <submittedName>
        <fullName evidence="1">Uncharacterized protein</fullName>
    </submittedName>
</protein>
<accession>F9P9N4</accession>
<organism evidence="1 2">
    <name type="scientific">Streptococcus constellatus subsp. pharyngis SK1060 = CCUG 46377</name>
    <dbReference type="NCBI Taxonomy" id="1035184"/>
    <lineage>
        <taxon>Bacteria</taxon>
        <taxon>Bacillati</taxon>
        <taxon>Bacillota</taxon>
        <taxon>Bacilli</taxon>
        <taxon>Lactobacillales</taxon>
        <taxon>Streptococcaceae</taxon>
        <taxon>Streptococcus</taxon>
        <taxon>Streptococcus anginosus group</taxon>
    </lineage>
</organism>
<dbReference type="EMBL" id="AFUP01000009">
    <property type="protein sequence ID" value="EGV07002.1"/>
    <property type="molecule type" value="Genomic_DNA"/>
</dbReference>
<sequence>MKQEIRAADSRIKQLDNYLKEKSYANYQQLADQLLPQLSYIQGRADTLKNISRLKFTSEFNGKCKM</sequence>
<proteinExistence type="predicted"/>
<dbReference type="AlphaFoldDB" id="F9P9N4"/>
<evidence type="ECO:0000313" key="1">
    <source>
        <dbReference type="EMBL" id="EGV07002.1"/>
    </source>
</evidence>
<evidence type="ECO:0000313" key="2">
    <source>
        <dbReference type="Proteomes" id="UP000003287"/>
    </source>
</evidence>
<name>F9P9N4_STRCV</name>
<reference evidence="1 2" key="1">
    <citation type="submission" date="2011-06" db="EMBL/GenBank/DDBJ databases">
        <authorList>
            <person name="Harkins D.M."/>
            <person name="Madupu R."/>
            <person name="Durkin A.S."/>
            <person name="Torralba M."/>
            <person name="Methe B."/>
            <person name="Sutton G.G."/>
            <person name="Nelson K.E."/>
        </authorList>
    </citation>
    <scope>NUCLEOTIDE SEQUENCE [LARGE SCALE GENOMIC DNA]</scope>
    <source>
        <strain evidence="1 2">SK1060</strain>
    </source>
</reference>
<gene>
    <name evidence="1" type="ORF">HMPREF1042_2383</name>
</gene>